<dbReference type="Pfam" id="PF10680">
    <property type="entry name" value="RRN9"/>
    <property type="match status" value="1"/>
</dbReference>
<feature type="region of interest" description="Disordered" evidence="1">
    <location>
        <begin position="1"/>
        <end position="24"/>
    </location>
</feature>
<feature type="region of interest" description="Disordered" evidence="1">
    <location>
        <begin position="607"/>
        <end position="639"/>
    </location>
</feature>
<feature type="compositionally biased region" description="Acidic residues" evidence="1">
    <location>
        <begin position="282"/>
        <end position="299"/>
    </location>
</feature>
<keyword evidence="4" id="KW-1185">Reference proteome</keyword>
<comment type="caution">
    <text evidence="3">The sequence shown here is derived from an EMBL/GenBank/DDBJ whole genome shotgun (WGS) entry which is preliminary data.</text>
</comment>
<feature type="compositionally biased region" description="Basic residues" evidence="1">
    <location>
        <begin position="368"/>
        <end position="380"/>
    </location>
</feature>
<accession>A0ABR0KIX3</accession>
<proteinExistence type="predicted"/>
<sequence>MDDLPLSDAADPDSRPISSASISPLPDSELQAYIEKYPFAAEPTYFTRPNRYYGPASTWRSWTAHDKAVAEDVLINSRTSDLGAHLYNAFALKEKATSASAGRPGVRSRSRSRPRSTGDDHSELPFAPPDVWTAWPLRARDVPRENASDGFKRTHLTVHNNDRPSAALEETLVATILRTAKEKWSDRLWEPEKPRVDRAKRDWKAEIDLTKQQLRESGLLDDEDEDVKLSRHEIEGRDTEGVDDVFMVDDSSFASSPEVNIPTDVPTFSSQAFAAAAVSSSSEDESEAPVTDDDPPVFSADDEEARRILLPSTRHLISKVDDLLVGLHKARVAYAVRGHGSRSRSRSATSRAATTDDERFTRSGSRAASRKRGRKRKRSHSSREDDSGCENTKSRSRTRSAFRQFGTKGKGYGLRDWSDVLGMAALTGWKTETIARASERCAKLFGQNMMFRTFYEGDDGAHSQAHQEPYFEEEFAYVPSEVHDQSSTTAHVIQSPSKDLPDIKQDVEYIRASPPCDRCRRQGLRCAPSNFLEDFDSTTPVTCAACESVRELQSPCSGINLKPRPINDLLSIAASSRTCPYPSCPRYISGEPFAKRYRLERHLKTVHGHQHSPPASSDIASPRALSLRPKTDRERTLSCPIEDCPQRNYVYARSTRLYDHIRHAHPEFDLDEYKKVAAKGKRGKYDRSRSRPRIRKDDQEQIDEDAATDDGHSEVAQQRNDSDDEPDSADEGYED</sequence>
<evidence type="ECO:0000313" key="4">
    <source>
        <dbReference type="Proteomes" id="UP001345013"/>
    </source>
</evidence>
<feature type="domain" description="C2H2-type" evidence="2">
    <location>
        <begin position="577"/>
        <end position="607"/>
    </location>
</feature>
<dbReference type="EMBL" id="JAVRRG010000016">
    <property type="protein sequence ID" value="KAK5097763.1"/>
    <property type="molecule type" value="Genomic_DNA"/>
</dbReference>
<protein>
    <recommendedName>
        <fullName evidence="2">C2H2-type domain-containing protein</fullName>
    </recommendedName>
</protein>
<reference evidence="3 4" key="1">
    <citation type="submission" date="2023-08" db="EMBL/GenBank/DDBJ databases">
        <title>Black Yeasts Isolated from many extreme environments.</title>
        <authorList>
            <person name="Coleine C."/>
            <person name="Stajich J.E."/>
            <person name="Selbmann L."/>
        </authorList>
    </citation>
    <scope>NUCLEOTIDE SEQUENCE [LARGE SCALE GENOMIC DNA]</scope>
    <source>
        <strain evidence="3 4">CCFEE 5885</strain>
    </source>
</reference>
<feature type="region of interest" description="Disordered" evidence="1">
    <location>
        <begin position="677"/>
        <end position="735"/>
    </location>
</feature>
<evidence type="ECO:0000259" key="2">
    <source>
        <dbReference type="SMART" id="SM00355"/>
    </source>
</evidence>
<name>A0ABR0KIX3_9EURO</name>
<dbReference type="Proteomes" id="UP001345013">
    <property type="component" value="Unassembled WGS sequence"/>
</dbReference>
<evidence type="ECO:0000313" key="3">
    <source>
        <dbReference type="EMBL" id="KAK5097763.1"/>
    </source>
</evidence>
<gene>
    <name evidence="3" type="ORF">LTR24_002019</name>
</gene>
<dbReference type="SMART" id="SM00355">
    <property type="entry name" value="ZnF_C2H2"/>
    <property type="match status" value="2"/>
</dbReference>
<feature type="region of interest" description="Disordered" evidence="1">
    <location>
        <begin position="278"/>
        <end position="299"/>
    </location>
</feature>
<feature type="region of interest" description="Disordered" evidence="1">
    <location>
        <begin position="337"/>
        <end position="402"/>
    </location>
</feature>
<feature type="domain" description="C2H2-type" evidence="2">
    <location>
        <begin position="637"/>
        <end position="665"/>
    </location>
</feature>
<feature type="compositionally biased region" description="Acidic residues" evidence="1">
    <location>
        <begin position="722"/>
        <end position="735"/>
    </location>
</feature>
<feature type="region of interest" description="Disordered" evidence="1">
    <location>
        <begin position="98"/>
        <end position="125"/>
    </location>
</feature>
<dbReference type="InterPro" id="IPR013087">
    <property type="entry name" value="Znf_C2H2_type"/>
</dbReference>
<organism evidence="3 4">
    <name type="scientific">Lithohypha guttulata</name>
    <dbReference type="NCBI Taxonomy" id="1690604"/>
    <lineage>
        <taxon>Eukaryota</taxon>
        <taxon>Fungi</taxon>
        <taxon>Dikarya</taxon>
        <taxon>Ascomycota</taxon>
        <taxon>Pezizomycotina</taxon>
        <taxon>Eurotiomycetes</taxon>
        <taxon>Chaetothyriomycetidae</taxon>
        <taxon>Chaetothyriales</taxon>
        <taxon>Trichomeriaceae</taxon>
        <taxon>Lithohypha</taxon>
    </lineage>
</organism>
<dbReference type="InterPro" id="IPR019622">
    <property type="entry name" value="Rrn9_dom"/>
</dbReference>
<feature type="compositionally biased region" description="Basic and acidic residues" evidence="1">
    <location>
        <begin position="683"/>
        <end position="699"/>
    </location>
</feature>
<evidence type="ECO:0000256" key="1">
    <source>
        <dbReference type="SAM" id="MobiDB-lite"/>
    </source>
</evidence>